<comment type="caution">
    <text evidence="10">The sequence shown here is derived from an EMBL/GenBank/DDBJ whole genome shotgun (WGS) entry which is preliminary data.</text>
</comment>
<gene>
    <name evidence="10" type="ORF">VCS650_LOCUS27893</name>
</gene>
<dbReference type="Gene3D" id="1.20.120.1960">
    <property type="entry name" value="QSOX sulfhydryl oxidase domain"/>
    <property type="match status" value="1"/>
</dbReference>
<dbReference type="InterPro" id="IPR036774">
    <property type="entry name" value="ERV/ALR_sulphydryl_oxid_sf"/>
</dbReference>
<dbReference type="InterPro" id="IPR017905">
    <property type="entry name" value="ERV/ALR_sulphydryl_oxidase"/>
</dbReference>
<evidence type="ECO:0000256" key="7">
    <source>
        <dbReference type="RuleBase" id="RU371123"/>
    </source>
</evidence>
<dbReference type="EC" id="1.8.3.2" evidence="7"/>
<evidence type="ECO:0000313" key="10">
    <source>
        <dbReference type="EMBL" id="CAF1242821.1"/>
    </source>
</evidence>
<keyword evidence="4 7" id="KW-0274">FAD</keyword>
<comment type="cofactor">
    <cofactor evidence="1 7">
        <name>FAD</name>
        <dbReference type="ChEBI" id="CHEBI:57692"/>
    </cofactor>
</comment>
<dbReference type="Proteomes" id="UP000663891">
    <property type="component" value="Unassembled WGS sequence"/>
</dbReference>
<dbReference type="AlphaFoldDB" id="A0A814ZJT9"/>
<feature type="chain" id="PRO_5032690117" description="Sulfhydryl oxidase" evidence="8">
    <location>
        <begin position="21"/>
        <end position="549"/>
    </location>
</feature>
<keyword evidence="5 7" id="KW-0560">Oxidoreductase</keyword>
<evidence type="ECO:0000259" key="9">
    <source>
        <dbReference type="PROSITE" id="PS51324"/>
    </source>
</evidence>
<keyword evidence="6" id="KW-1015">Disulfide bond</keyword>
<keyword evidence="3 8" id="KW-0732">Signal</keyword>
<dbReference type="GO" id="GO:0000139">
    <property type="term" value="C:Golgi membrane"/>
    <property type="evidence" value="ECO:0007669"/>
    <property type="project" value="TreeGrafter"/>
</dbReference>
<keyword evidence="2 7" id="KW-0285">Flavoprotein</keyword>
<evidence type="ECO:0000256" key="6">
    <source>
        <dbReference type="ARBA" id="ARBA00023157"/>
    </source>
</evidence>
<dbReference type="CDD" id="cd02961">
    <property type="entry name" value="PDI_a_family"/>
    <property type="match status" value="1"/>
</dbReference>
<dbReference type="PANTHER" id="PTHR22897:SF8">
    <property type="entry name" value="SULFHYDRYL OXIDASE"/>
    <property type="match status" value="1"/>
</dbReference>
<dbReference type="SUPFAM" id="SSF52833">
    <property type="entry name" value="Thioredoxin-like"/>
    <property type="match status" value="1"/>
</dbReference>
<organism evidence="10 11">
    <name type="scientific">Adineta steineri</name>
    <dbReference type="NCBI Taxonomy" id="433720"/>
    <lineage>
        <taxon>Eukaryota</taxon>
        <taxon>Metazoa</taxon>
        <taxon>Spiralia</taxon>
        <taxon>Gnathifera</taxon>
        <taxon>Rotifera</taxon>
        <taxon>Eurotatoria</taxon>
        <taxon>Bdelloidea</taxon>
        <taxon>Adinetida</taxon>
        <taxon>Adinetidae</taxon>
        <taxon>Adineta</taxon>
    </lineage>
</organism>
<evidence type="ECO:0000256" key="5">
    <source>
        <dbReference type="ARBA" id="ARBA00023002"/>
    </source>
</evidence>
<sequence>MHISYLYLSIVFFLVSCSWSYIVEEDSVGPWHATKYLTRSNWTSSLKANNQSTKLHHPVWFVFHYLTYCGFCKQAKPGWEAAAQYAAGWSRYIKIGAYDCADEETSQNDICQDEAYPQWRIYCPLTNSTHIAFDSERRNSDTKPEDILMWSIRKINKIAHQCYGKSWPIRHVIEPQTIDDLNNIIPKQTKKFQLFVSDDVLLYSLYVLNNSKTVFKEPIYRLHAQNPIKHGDGIWKGTRNDNGQIELEKTDSTKAMGTFVLHTNTVSDSDESKHKKLGSLKPTLSDIDSSLVWMIQKDIRRKLPALFEDVKSWLNVVHTYYPGSDTMKNFLHDLIEFMNSRPTLSSKELQSYINLTSSISLPKIEFNHCNGSDPSKRGYTCSLWLLFHSMTVKQAILAEENKLPANVQPPDMIISIREFIRKFFLCEECVKHFTNMTANAENEINSYKESVLYIWRGHNTVNKRLRDDELTNDPAWPKVPFPTKQECNSCVRQVDENNDAVEYDENETYNYLKDYYNLHKISEKKNAAIHYRYNQFVLLLSSLIVFFRF</sequence>
<dbReference type="Gene3D" id="1.20.120.310">
    <property type="entry name" value="ERV/ALR sulfhydryl oxidase domain"/>
    <property type="match status" value="1"/>
</dbReference>
<dbReference type="GO" id="GO:0006457">
    <property type="term" value="P:protein folding"/>
    <property type="evidence" value="ECO:0007669"/>
    <property type="project" value="TreeGrafter"/>
</dbReference>
<proteinExistence type="predicted"/>
<evidence type="ECO:0000256" key="8">
    <source>
        <dbReference type="SAM" id="SignalP"/>
    </source>
</evidence>
<dbReference type="InterPro" id="IPR036249">
    <property type="entry name" value="Thioredoxin-like_sf"/>
</dbReference>
<dbReference type="GO" id="GO:0005615">
    <property type="term" value="C:extracellular space"/>
    <property type="evidence" value="ECO:0007669"/>
    <property type="project" value="TreeGrafter"/>
</dbReference>
<dbReference type="Gene3D" id="3.40.30.10">
    <property type="entry name" value="Glutaredoxin"/>
    <property type="match status" value="1"/>
</dbReference>
<reference evidence="10" key="1">
    <citation type="submission" date="2021-02" db="EMBL/GenBank/DDBJ databases">
        <authorList>
            <person name="Nowell W R."/>
        </authorList>
    </citation>
    <scope>NUCLEOTIDE SEQUENCE</scope>
</reference>
<dbReference type="OrthoDB" id="59470at2759"/>
<accession>A0A814ZJT9</accession>
<dbReference type="SUPFAM" id="SSF69000">
    <property type="entry name" value="FAD-dependent thiol oxidase"/>
    <property type="match status" value="1"/>
</dbReference>
<feature type="domain" description="ERV/ALR sulfhydryl oxidase" evidence="9">
    <location>
        <begin position="372"/>
        <end position="480"/>
    </location>
</feature>
<comment type="catalytic activity">
    <reaction evidence="7">
        <text>2 R'C(R)SH + O2 = R'C(R)S-S(R)CR' + H2O2</text>
        <dbReference type="Rhea" id="RHEA:17357"/>
        <dbReference type="ChEBI" id="CHEBI:15379"/>
        <dbReference type="ChEBI" id="CHEBI:16240"/>
        <dbReference type="ChEBI" id="CHEBI:16520"/>
        <dbReference type="ChEBI" id="CHEBI:17412"/>
        <dbReference type="EC" id="1.8.3.2"/>
    </reaction>
</comment>
<dbReference type="GO" id="GO:0016971">
    <property type="term" value="F:flavin-dependent sulfhydryl oxidase activity"/>
    <property type="evidence" value="ECO:0007669"/>
    <property type="project" value="InterPro"/>
</dbReference>
<name>A0A814ZJT9_9BILA</name>
<dbReference type="InterPro" id="IPR042568">
    <property type="entry name" value="QSOX_FAD-bd_sf"/>
</dbReference>
<evidence type="ECO:0000256" key="4">
    <source>
        <dbReference type="ARBA" id="ARBA00022827"/>
    </source>
</evidence>
<dbReference type="Pfam" id="PF04777">
    <property type="entry name" value="Evr1_Alr"/>
    <property type="match status" value="1"/>
</dbReference>
<protein>
    <recommendedName>
        <fullName evidence="7">Sulfhydryl oxidase</fullName>
        <ecNumber evidence="7">1.8.3.2</ecNumber>
    </recommendedName>
</protein>
<dbReference type="PANTHER" id="PTHR22897">
    <property type="entry name" value="QUIESCIN Q6-RELATED SULFHYDRYL OXIDASE"/>
    <property type="match status" value="1"/>
</dbReference>
<dbReference type="InterPro" id="IPR039798">
    <property type="entry name" value="Sulfhydryl_oxidase"/>
</dbReference>
<evidence type="ECO:0000256" key="1">
    <source>
        <dbReference type="ARBA" id="ARBA00001974"/>
    </source>
</evidence>
<dbReference type="GO" id="GO:0003756">
    <property type="term" value="F:protein disulfide isomerase activity"/>
    <property type="evidence" value="ECO:0007669"/>
    <property type="project" value="TreeGrafter"/>
</dbReference>
<evidence type="ECO:0000256" key="2">
    <source>
        <dbReference type="ARBA" id="ARBA00022630"/>
    </source>
</evidence>
<feature type="signal peptide" evidence="8">
    <location>
        <begin position="1"/>
        <end position="20"/>
    </location>
</feature>
<evidence type="ECO:0000313" key="11">
    <source>
        <dbReference type="Proteomes" id="UP000663891"/>
    </source>
</evidence>
<evidence type="ECO:0000256" key="3">
    <source>
        <dbReference type="ARBA" id="ARBA00022729"/>
    </source>
</evidence>
<dbReference type="EMBL" id="CAJNON010000400">
    <property type="protein sequence ID" value="CAF1242821.1"/>
    <property type="molecule type" value="Genomic_DNA"/>
</dbReference>
<dbReference type="PROSITE" id="PS51324">
    <property type="entry name" value="ERV_ALR"/>
    <property type="match status" value="1"/>
</dbReference>